<dbReference type="Pfam" id="PF14670">
    <property type="entry name" value="FXa_inhibition"/>
    <property type="match status" value="1"/>
</dbReference>
<dbReference type="InterPro" id="IPR052080">
    <property type="entry name" value="vWF_C/EGF_Fibrillin"/>
</dbReference>
<dbReference type="InterPro" id="IPR009030">
    <property type="entry name" value="Growth_fac_rcpt_cys_sf"/>
</dbReference>
<dbReference type="PROSITE" id="PS01187">
    <property type="entry name" value="EGF_CA"/>
    <property type="match status" value="3"/>
</dbReference>
<dbReference type="SMART" id="SM00179">
    <property type="entry name" value="EGF_CA"/>
    <property type="match status" value="10"/>
</dbReference>
<comment type="subcellular location">
    <subcellularLocation>
        <location evidence="1">Secreted</location>
    </subcellularLocation>
</comment>
<feature type="disulfide bond" evidence="9">
    <location>
        <begin position="774"/>
        <end position="783"/>
    </location>
</feature>
<dbReference type="InterPro" id="IPR012938">
    <property type="entry name" value="Glc/Sorbosone_DH"/>
</dbReference>
<keyword evidence="7 9" id="KW-1015">Disulfide bond</keyword>
<evidence type="ECO:0000259" key="10">
    <source>
        <dbReference type="PROSITE" id="PS50026"/>
    </source>
</evidence>
<keyword evidence="14" id="KW-1185">Reference proteome</keyword>
<feature type="domain" description="VWFA" evidence="11">
    <location>
        <begin position="185"/>
        <end position="351"/>
    </location>
</feature>
<dbReference type="SUPFAM" id="SSF53300">
    <property type="entry name" value="vWA-like"/>
    <property type="match status" value="1"/>
</dbReference>
<evidence type="ECO:0000256" key="6">
    <source>
        <dbReference type="ARBA" id="ARBA00022737"/>
    </source>
</evidence>
<dbReference type="SUPFAM" id="SSF57184">
    <property type="entry name" value="Growth factor receptor domain"/>
    <property type="match status" value="2"/>
</dbReference>
<feature type="domain" description="EGF-like" evidence="10">
    <location>
        <begin position="708"/>
        <end position="748"/>
    </location>
</feature>
<dbReference type="InterPro" id="IPR000152">
    <property type="entry name" value="EGF-type_Asp/Asn_hydroxyl_site"/>
</dbReference>
<evidence type="ECO:0000256" key="2">
    <source>
        <dbReference type="ARBA" id="ARBA00022525"/>
    </source>
</evidence>
<dbReference type="InterPro" id="IPR011042">
    <property type="entry name" value="6-blade_b-propeller_TolB-like"/>
</dbReference>
<keyword evidence="6" id="KW-0677">Repeat</keyword>
<dbReference type="Proteomes" id="UP001164746">
    <property type="component" value="Chromosome 11"/>
</dbReference>
<evidence type="ECO:0000256" key="9">
    <source>
        <dbReference type="PROSITE-ProRule" id="PRU00076"/>
    </source>
</evidence>
<gene>
    <name evidence="13" type="ORF">MAR_001061</name>
</gene>
<feature type="domain" description="Galectin" evidence="12">
    <location>
        <begin position="41"/>
        <end position="195"/>
    </location>
</feature>
<keyword evidence="2" id="KW-0964">Secreted</keyword>
<dbReference type="InterPro" id="IPR001881">
    <property type="entry name" value="EGF-like_Ca-bd_dom"/>
</dbReference>
<comment type="caution">
    <text evidence="9">Lacks conserved residue(s) required for the propagation of feature annotation.</text>
</comment>
<dbReference type="Pfam" id="PF07645">
    <property type="entry name" value="EGF_CA"/>
    <property type="match status" value="8"/>
</dbReference>
<keyword evidence="3 9" id="KW-0245">EGF-like domain</keyword>
<evidence type="ECO:0000256" key="3">
    <source>
        <dbReference type="ARBA" id="ARBA00022536"/>
    </source>
</evidence>
<reference evidence="13" key="1">
    <citation type="submission" date="2022-11" db="EMBL/GenBank/DDBJ databases">
        <title>Centuries of genome instability and evolution in soft-shell clam transmissible cancer (bioRxiv).</title>
        <authorList>
            <person name="Hart S.F.M."/>
            <person name="Yonemitsu M.A."/>
            <person name="Giersch R.M."/>
            <person name="Beal B.F."/>
            <person name="Arriagada G."/>
            <person name="Davis B.W."/>
            <person name="Ostrander E.A."/>
            <person name="Goff S.P."/>
            <person name="Metzger M.J."/>
        </authorList>
    </citation>
    <scope>NUCLEOTIDE SEQUENCE</scope>
    <source>
        <strain evidence="13">MELC-2E11</strain>
        <tissue evidence="13">Siphon/mantle</tissue>
    </source>
</reference>
<dbReference type="PRINTS" id="PR00453">
    <property type="entry name" value="VWFADOMAIN"/>
</dbReference>
<dbReference type="SUPFAM" id="SSF49899">
    <property type="entry name" value="Concanavalin A-like lectins/glucanases"/>
    <property type="match status" value="1"/>
</dbReference>
<name>A0ABY7FER6_MYAAR</name>
<dbReference type="PROSITE" id="PS50234">
    <property type="entry name" value="VWFA"/>
    <property type="match status" value="1"/>
</dbReference>
<dbReference type="SMART" id="SM00181">
    <property type="entry name" value="EGF"/>
    <property type="match status" value="10"/>
</dbReference>
<dbReference type="SUPFAM" id="SSF57196">
    <property type="entry name" value="EGF/Laminin"/>
    <property type="match status" value="3"/>
</dbReference>
<sequence length="1004" mass="110558">MIASGRPLRQPFSKLGVPVAMVGTPPLVRFLHETSCTRHTFVGNMNIQTDIEKFIPTTLRVRIREIDGRHESSNHGSFKKKRIQNTADGPDYCDTAFVFDVRFNFGKNKKVIVRNTRLHGVWGTEERNGMTWRPFPFAIDEPFQIEVVVKKEEFEVVVDGVALVLIPFNAHVSILSADCTSGTADIVFVVDDSHSVQRSNYELVKDLIVDIVNTLTIGPDAVQIGYVRFSSTVGHEFYLNSYNTQAAVVKDISGIKFKGGGTDITRALSKAREEQFTSTRGARDSAQWVIVLITDGTSTNVEAEAENVKAAGIKIISLGIDEADETLLKSISDAFFYIVDFDNLGDIIGSLVTATCEDVNECNTGAHDCVHICNNTDGGYICSCDPGFSLNSNGNSCDDINECMSNSTNDCALGCENLPGSYTCTCEQGSMFNQTSRACEDIDECVSETDDCSQLCTNIEGGFTCSCTQGYLLDEDNKTCSDVDECVSETDDCSQLCTNIEGGFTCSCTQGYLLDEDNKTCSDIDECGLETDDCSQLCTNIEDEDECKVNTHNCGQLCFNTDGSFNCGCRDGYLLTDDNTTCVDVDECFDDQYQRCSQICINSQGSYSCSCDDGFVLNTDRFACDDTDECALNKGGCSHICNNTIGSFECNCNSGYTLNTDQRTCRDIDECHLNTDDCAHECTNKNPFYSCSCQQGYLTFDDGRTCLDVDECALEIHDCGQVCTNRIGTYQCSCHTGFELLVDGKTCSDIDDCIGVSCVHGSCKDGLAAYNCVCFSGYTGSLCDREKKELILNDENPRRNKDAIDGELFADVSNMLFGKLDGYLYIFVGDGNPSSYANIQAQNGSSLLGKVLRIDVDKKIVYDDKLQYYSIPHDNPKRGDWKPEVYAIGLRNSWRCSQDNGDEKVNDKLPLMAFGRKKDEAKALVAGPLYRGTELGDLYGKLLVGDVFGGALKFLREENDIWKDTDLPVCNKERCGCDAREVLSSALLSFGQTHDDLRLSFVLR</sequence>
<dbReference type="InterPro" id="IPR036465">
    <property type="entry name" value="vWFA_dom_sf"/>
</dbReference>
<feature type="disulfide bond" evidence="9">
    <location>
        <begin position="753"/>
        <end position="763"/>
    </location>
</feature>
<evidence type="ECO:0000313" key="13">
    <source>
        <dbReference type="EMBL" id="WAR19223.1"/>
    </source>
</evidence>
<dbReference type="CDD" id="cd00054">
    <property type="entry name" value="EGF_CA"/>
    <property type="match status" value="5"/>
</dbReference>
<proteinExistence type="predicted"/>
<dbReference type="InterPro" id="IPR049883">
    <property type="entry name" value="NOTCH1_EGF-like"/>
</dbReference>
<dbReference type="Gene3D" id="3.40.50.410">
    <property type="entry name" value="von Willebrand factor, type A domain"/>
    <property type="match status" value="1"/>
</dbReference>
<keyword evidence="4" id="KW-0732">Signal</keyword>
<evidence type="ECO:0000313" key="14">
    <source>
        <dbReference type="Proteomes" id="UP001164746"/>
    </source>
</evidence>
<keyword evidence="8" id="KW-0325">Glycoprotein</keyword>
<accession>A0ABY7FER6</accession>
<dbReference type="Gene3D" id="2.10.25.10">
    <property type="entry name" value="Laminin"/>
    <property type="match status" value="10"/>
</dbReference>
<dbReference type="InterPro" id="IPR000742">
    <property type="entry name" value="EGF"/>
</dbReference>
<dbReference type="SMART" id="SM00327">
    <property type="entry name" value="VWA"/>
    <property type="match status" value="1"/>
</dbReference>
<evidence type="ECO:0000256" key="4">
    <source>
        <dbReference type="ARBA" id="ARBA00022729"/>
    </source>
</evidence>
<dbReference type="SMART" id="SM00276">
    <property type="entry name" value="GLECT"/>
    <property type="match status" value="1"/>
</dbReference>
<evidence type="ECO:0000256" key="5">
    <source>
        <dbReference type="ARBA" id="ARBA00022734"/>
    </source>
</evidence>
<dbReference type="Gene3D" id="2.60.120.200">
    <property type="match status" value="1"/>
</dbReference>
<feature type="domain" description="EGF-like" evidence="10">
    <location>
        <begin position="358"/>
        <end position="398"/>
    </location>
</feature>
<organism evidence="13 14">
    <name type="scientific">Mya arenaria</name>
    <name type="common">Soft-shell clam</name>
    <dbReference type="NCBI Taxonomy" id="6604"/>
    <lineage>
        <taxon>Eukaryota</taxon>
        <taxon>Metazoa</taxon>
        <taxon>Spiralia</taxon>
        <taxon>Lophotrochozoa</taxon>
        <taxon>Mollusca</taxon>
        <taxon>Bivalvia</taxon>
        <taxon>Autobranchia</taxon>
        <taxon>Heteroconchia</taxon>
        <taxon>Euheterodonta</taxon>
        <taxon>Imparidentia</taxon>
        <taxon>Neoheterodontei</taxon>
        <taxon>Myida</taxon>
        <taxon>Myoidea</taxon>
        <taxon>Myidae</taxon>
        <taxon>Mya</taxon>
    </lineage>
</organism>
<evidence type="ECO:0000256" key="7">
    <source>
        <dbReference type="ARBA" id="ARBA00023157"/>
    </source>
</evidence>
<dbReference type="InterPro" id="IPR001079">
    <property type="entry name" value="Galectin_CRD"/>
</dbReference>
<dbReference type="Pfam" id="PF00092">
    <property type="entry name" value="VWA"/>
    <property type="match status" value="1"/>
</dbReference>
<dbReference type="PROSITE" id="PS00022">
    <property type="entry name" value="EGF_1"/>
    <property type="match status" value="1"/>
</dbReference>
<dbReference type="Pfam" id="PF00337">
    <property type="entry name" value="Gal-bind_lectin"/>
    <property type="match status" value="1"/>
</dbReference>
<dbReference type="PROSITE" id="PS51304">
    <property type="entry name" value="GALECTIN"/>
    <property type="match status" value="1"/>
</dbReference>
<dbReference type="EMBL" id="CP111022">
    <property type="protein sequence ID" value="WAR19223.1"/>
    <property type="molecule type" value="Genomic_DNA"/>
</dbReference>
<protein>
    <submittedName>
        <fullName evidence="13">MATN2-like protein</fullName>
    </submittedName>
</protein>
<dbReference type="InterPro" id="IPR018097">
    <property type="entry name" value="EGF_Ca-bd_CS"/>
</dbReference>
<evidence type="ECO:0000256" key="8">
    <source>
        <dbReference type="ARBA" id="ARBA00023180"/>
    </source>
</evidence>
<evidence type="ECO:0000259" key="12">
    <source>
        <dbReference type="PROSITE" id="PS51304"/>
    </source>
</evidence>
<dbReference type="PROSITE" id="PS50026">
    <property type="entry name" value="EGF_3"/>
    <property type="match status" value="4"/>
</dbReference>
<evidence type="ECO:0000259" key="11">
    <source>
        <dbReference type="PROSITE" id="PS50234"/>
    </source>
</evidence>
<feature type="domain" description="EGF-like" evidence="10">
    <location>
        <begin position="626"/>
        <end position="666"/>
    </location>
</feature>
<dbReference type="InterPro" id="IPR002035">
    <property type="entry name" value="VWF_A"/>
</dbReference>
<dbReference type="PROSITE" id="PS01186">
    <property type="entry name" value="EGF_2"/>
    <property type="match status" value="7"/>
</dbReference>
<dbReference type="PROSITE" id="PS00010">
    <property type="entry name" value="ASX_HYDROXYL"/>
    <property type="match status" value="6"/>
</dbReference>
<evidence type="ECO:0000256" key="1">
    <source>
        <dbReference type="ARBA" id="ARBA00004613"/>
    </source>
</evidence>
<dbReference type="PANTHER" id="PTHR47333:SF4">
    <property type="entry name" value="EGF-LIKE DOMAIN-CONTAINING PROTEIN"/>
    <property type="match status" value="1"/>
</dbReference>
<dbReference type="PANTHER" id="PTHR47333">
    <property type="entry name" value="VON WILLEBRAND FACTOR C AND EGF DOMAIN-CONTAINING PROTEIN"/>
    <property type="match status" value="1"/>
</dbReference>
<feature type="domain" description="EGF-like" evidence="10">
    <location>
        <begin position="749"/>
        <end position="784"/>
    </location>
</feature>
<dbReference type="Pfam" id="PF07995">
    <property type="entry name" value="GSDH"/>
    <property type="match status" value="1"/>
</dbReference>
<keyword evidence="5" id="KW-0430">Lectin</keyword>
<dbReference type="SMART" id="SM00908">
    <property type="entry name" value="Gal-bind_lectin"/>
    <property type="match status" value="1"/>
</dbReference>
<dbReference type="Gene3D" id="2.120.10.30">
    <property type="entry name" value="TolB, C-terminal domain"/>
    <property type="match status" value="1"/>
</dbReference>
<dbReference type="InterPro" id="IPR013320">
    <property type="entry name" value="ConA-like_dom_sf"/>
</dbReference>